<dbReference type="GO" id="GO:0005886">
    <property type="term" value="C:plasma membrane"/>
    <property type="evidence" value="ECO:0007669"/>
    <property type="project" value="UniProtKB-SubCell"/>
</dbReference>
<dbReference type="OrthoDB" id="202076at2157"/>
<sequence>MSTKRIIEGFKATFGARLLNTVSNGLLIFLLAGVLLTPDEYGLLFLVISIVTVAQLGSDLGLARSAARYVSDRKETDPGTVRFVLRTSIRYRLLLLGIVAGALLVGRDLIAAILETPALTTLLVVGALYLCALSLYSYHQTLFQGFNRVELSARIEVINSVGRVIFVVAFTALGFGVVGALFGYVLGAGIATVIGAVLLYRQFYTAYPDGSGSRSLRNRILEYSVPLTASQGANVLDRQIDTVLVGYFLTPVAVSYYVLGKQISEFVTVISGSLGFSISPSFGEQKATESLERAARIYETSLQYVLLLYMPAAVGIFLVADPAVTLVFGSEYAGAAPVLQVLGIYIVFQSITDITTNSLDYLGRAKARAIAKGVTSVANVGLNVVLIPIYGVVGAAVATVVTFGIYTLVNVYVMHLELSLDLRRIVRAFGAAGGIAAAMGVAVLSLMPYASTLPTLVGVIAAGVVVWAGLVVLSGLVDPRETVAQLT</sequence>
<reference evidence="8" key="1">
    <citation type="submission" date="2016-10" db="EMBL/GenBank/DDBJ databases">
        <authorList>
            <person name="Varghese N."/>
            <person name="Submissions S."/>
        </authorList>
    </citation>
    <scope>NUCLEOTIDE SEQUENCE [LARGE SCALE GENOMIC DNA]</scope>
    <source>
        <strain evidence="8">DSM 24767</strain>
    </source>
</reference>
<dbReference type="EMBL" id="FNLC01000002">
    <property type="protein sequence ID" value="SDQ96617.1"/>
    <property type="molecule type" value="Genomic_DNA"/>
</dbReference>
<dbReference type="InterPro" id="IPR050833">
    <property type="entry name" value="Poly_Biosynth_Transport"/>
</dbReference>
<dbReference type="RefSeq" id="WP_090380646.1">
    <property type="nucleotide sequence ID" value="NZ_FNLC01000002.1"/>
</dbReference>
<dbReference type="Proteomes" id="UP000198848">
    <property type="component" value="Unassembled WGS sequence"/>
</dbReference>
<comment type="subcellular location">
    <subcellularLocation>
        <location evidence="1">Cell membrane</location>
        <topology evidence="1">Multi-pass membrane protein</topology>
    </subcellularLocation>
</comment>
<feature type="transmembrane region" description="Helical" evidence="6">
    <location>
        <begin position="41"/>
        <end position="63"/>
    </location>
</feature>
<evidence type="ECO:0000256" key="1">
    <source>
        <dbReference type="ARBA" id="ARBA00004651"/>
    </source>
</evidence>
<keyword evidence="2" id="KW-1003">Cell membrane</keyword>
<evidence type="ECO:0000313" key="8">
    <source>
        <dbReference type="Proteomes" id="UP000198848"/>
    </source>
</evidence>
<gene>
    <name evidence="7" type="ORF">SAMN04489842_1844</name>
</gene>
<dbReference type="STRING" id="1095778.SAMN04489842_1844"/>
<dbReference type="AlphaFoldDB" id="A0A1H1F6W5"/>
<evidence type="ECO:0000256" key="3">
    <source>
        <dbReference type="ARBA" id="ARBA00022692"/>
    </source>
</evidence>
<dbReference type="PANTHER" id="PTHR30250">
    <property type="entry name" value="PST FAMILY PREDICTED COLANIC ACID TRANSPORTER"/>
    <property type="match status" value="1"/>
</dbReference>
<keyword evidence="4 6" id="KW-1133">Transmembrane helix</keyword>
<dbReference type="CDD" id="cd13128">
    <property type="entry name" value="MATE_Wzx_like"/>
    <property type="match status" value="1"/>
</dbReference>
<feature type="transmembrane region" description="Helical" evidence="6">
    <location>
        <begin position="456"/>
        <end position="477"/>
    </location>
</feature>
<dbReference type="Pfam" id="PF13440">
    <property type="entry name" value="Polysacc_synt_3"/>
    <property type="match status" value="1"/>
</dbReference>
<proteinExistence type="predicted"/>
<name>A0A1H1F6W5_NATTX</name>
<feature type="transmembrane region" description="Helical" evidence="6">
    <location>
        <begin position="302"/>
        <end position="320"/>
    </location>
</feature>
<accession>A0A1H1F6W5</accession>
<feature type="transmembrane region" description="Helical" evidence="6">
    <location>
        <begin position="93"/>
        <end position="113"/>
    </location>
</feature>
<keyword evidence="5 6" id="KW-0472">Membrane</keyword>
<feature type="transmembrane region" description="Helical" evidence="6">
    <location>
        <begin position="12"/>
        <end position="35"/>
    </location>
</feature>
<evidence type="ECO:0000256" key="5">
    <source>
        <dbReference type="ARBA" id="ARBA00023136"/>
    </source>
</evidence>
<keyword evidence="8" id="KW-1185">Reference proteome</keyword>
<feature type="transmembrane region" description="Helical" evidence="6">
    <location>
        <begin position="157"/>
        <end position="175"/>
    </location>
</feature>
<organism evidence="7 8">
    <name type="scientific">Natronobacterium texcoconense</name>
    <dbReference type="NCBI Taxonomy" id="1095778"/>
    <lineage>
        <taxon>Archaea</taxon>
        <taxon>Methanobacteriati</taxon>
        <taxon>Methanobacteriota</taxon>
        <taxon>Stenosarchaea group</taxon>
        <taxon>Halobacteria</taxon>
        <taxon>Halobacteriales</taxon>
        <taxon>Natrialbaceae</taxon>
        <taxon>Natronobacterium</taxon>
    </lineage>
</organism>
<feature type="transmembrane region" description="Helical" evidence="6">
    <location>
        <begin position="395"/>
        <end position="413"/>
    </location>
</feature>
<dbReference type="PANTHER" id="PTHR30250:SF11">
    <property type="entry name" value="O-ANTIGEN TRANSPORTER-RELATED"/>
    <property type="match status" value="1"/>
</dbReference>
<feature type="transmembrane region" description="Helical" evidence="6">
    <location>
        <begin position="119"/>
        <end position="136"/>
    </location>
</feature>
<keyword evidence="3 6" id="KW-0812">Transmembrane</keyword>
<evidence type="ECO:0000256" key="4">
    <source>
        <dbReference type="ARBA" id="ARBA00022989"/>
    </source>
</evidence>
<evidence type="ECO:0000313" key="7">
    <source>
        <dbReference type="EMBL" id="SDQ96617.1"/>
    </source>
</evidence>
<feature type="transmembrane region" description="Helical" evidence="6">
    <location>
        <begin position="425"/>
        <end position="450"/>
    </location>
</feature>
<protein>
    <submittedName>
        <fullName evidence="7">Membrane protein involved in the export of O-antigen and teichoic acid</fullName>
    </submittedName>
</protein>
<evidence type="ECO:0000256" key="6">
    <source>
        <dbReference type="SAM" id="Phobius"/>
    </source>
</evidence>
<evidence type="ECO:0000256" key="2">
    <source>
        <dbReference type="ARBA" id="ARBA00022475"/>
    </source>
</evidence>